<evidence type="ECO:0000256" key="1">
    <source>
        <dbReference type="ARBA" id="ARBA00004418"/>
    </source>
</evidence>
<dbReference type="Gene3D" id="3.90.76.10">
    <property type="entry name" value="Dipeptide-binding Protein, Domain 1"/>
    <property type="match status" value="1"/>
</dbReference>
<proteinExistence type="inferred from homology"/>
<name>A0A7W5Z573_9HYPH</name>
<dbReference type="GO" id="GO:0030288">
    <property type="term" value="C:outer membrane-bounded periplasmic space"/>
    <property type="evidence" value="ECO:0007669"/>
    <property type="project" value="UniProtKB-ARBA"/>
</dbReference>
<organism evidence="4 5">
    <name type="scientific">Pseudochelatococcus contaminans</name>
    <dbReference type="NCBI Taxonomy" id="1538103"/>
    <lineage>
        <taxon>Bacteria</taxon>
        <taxon>Pseudomonadati</taxon>
        <taxon>Pseudomonadota</taxon>
        <taxon>Alphaproteobacteria</taxon>
        <taxon>Hyphomicrobiales</taxon>
        <taxon>Chelatococcaceae</taxon>
        <taxon>Pseudochelatococcus</taxon>
    </lineage>
</organism>
<dbReference type="GO" id="GO:1904680">
    <property type="term" value="F:peptide transmembrane transporter activity"/>
    <property type="evidence" value="ECO:0007669"/>
    <property type="project" value="TreeGrafter"/>
</dbReference>
<dbReference type="PIRSF" id="PIRSF002741">
    <property type="entry name" value="MppA"/>
    <property type="match status" value="1"/>
</dbReference>
<protein>
    <submittedName>
        <fullName evidence="4">Peptide/nickel transport system substrate-binding protein</fullName>
    </submittedName>
</protein>
<dbReference type="GO" id="GO:0015833">
    <property type="term" value="P:peptide transport"/>
    <property type="evidence" value="ECO:0007669"/>
    <property type="project" value="TreeGrafter"/>
</dbReference>
<dbReference type="Gene3D" id="3.40.190.10">
    <property type="entry name" value="Periplasmic binding protein-like II"/>
    <property type="match status" value="1"/>
</dbReference>
<dbReference type="GO" id="GO:0043190">
    <property type="term" value="C:ATP-binding cassette (ABC) transporter complex"/>
    <property type="evidence" value="ECO:0007669"/>
    <property type="project" value="InterPro"/>
</dbReference>
<dbReference type="Pfam" id="PF00496">
    <property type="entry name" value="SBP_bac_5"/>
    <property type="match status" value="1"/>
</dbReference>
<comment type="subcellular location">
    <subcellularLocation>
        <location evidence="1">Periplasm</location>
    </subcellularLocation>
</comment>
<comment type="caution">
    <text evidence="4">The sequence shown here is derived from an EMBL/GenBank/DDBJ whole genome shotgun (WGS) entry which is preliminary data.</text>
</comment>
<keyword evidence="5" id="KW-1185">Reference proteome</keyword>
<evidence type="ECO:0000313" key="5">
    <source>
        <dbReference type="Proteomes" id="UP000537592"/>
    </source>
</evidence>
<dbReference type="Proteomes" id="UP000537592">
    <property type="component" value="Unassembled WGS sequence"/>
</dbReference>
<dbReference type="InterPro" id="IPR006311">
    <property type="entry name" value="TAT_signal"/>
</dbReference>
<evidence type="ECO:0000313" key="4">
    <source>
        <dbReference type="EMBL" id="MBB3809919.1"/>
    </source>
</evidence>
<dbReference type="RefSeq" id="WP_210281625.1">
    <property type="nucleotide sequence ID" value="NZ_JACICC010000004.1"/>
</dbReference>
<accession>A0A7W5Z573</accession>
<dbReference type="AlphaFoldDB" id="A0A7W5Z573"/>
<feature type="domain" description="Solute-binding protein family 5" evidence="3">
    <location>
        <begin position="86"/>
        <end position="427"/>
    </location>
</feature>
<dbReference type="PANTHER" id="PTHR30290">
    <property type="entry name" value="PERIPLASMIC BINDING COMPONENT OF ABC TRANSPORTER"/>
    <property type="match status" value="1"/>
</dbReference>
<dbReference type="Gene3D" id="3.10.105.10">
    <property type="entry name" value="Dipeptide-binding Protein, Domain 3"/>
    <property type="match status" value="1"/>
</dbReference>
<dbReference type="InterPro" id="IPR039424">
    <property type="entry name" value="SBP_5"/>
</dbReference>
<dbReference type="PROSITE" id="PS51318">
    <property type="entry name" value="TAT"/>
    <property type="match status" value="1"/>
</dbReference>
<evidence type="ECO:0000259" key="3">
    <source>
        <dbReference type="Pfam" id="PF00496"/>
    </source>
</evidence>
<sequence>MTRSILGNINRRTLLQGAGMLAAAGLIGVGPARAAEPRKGGHLILGIDNASSADRIDPASYYESYAYYVGRQIFDTLTDLNEDGSLRPALAESWEPRDGARTWVFKLRNGVQFHNGKELTPEDVIYSINHHRGEDSKSAGKGYLLSVSKIEKTGDNEVTFTLSEPNADFSYLLGEVYFGISPDGANFDDGIGTGPFILEDFQPGVRTLTRRNPNYWDSTRGHVDSVETVAYNDSTARVAALISGAVHFINNVEPRIGERIASNPALALHREPDRRIILFVGRSDQGPFQNPDVRLALKYAIDRQQILSSVLLDTGSVAYDNPIFPSNRYFASDLPKRPYDPERALHHWKKAGYDGKVVLSASDGATFAGALDAAQLYQASAEKAGIPFEVERVPADGYWTNTWLKKPFFPSLWAARPTADAMLSLIYLSDAPWNESGWKNPAFDQLVISARAELDEDKRKQLYHDAQQLIVEENSSIIPAYTDLISASTSKLRGFTVIPGQVGPRTAATSWFES</sequence>
<dbReference type="InterPro" id="IPR000914">
    <property type="entry name" value="SBP_5_dom"/>
</dbReference>
<gene>
    <name evidence="4" type="ORF">FHS81_002007</name>
</gene>
<evidence type="ECO:0000256" key="2">
    <source>
        <dbReference type="ARBA" id="ARBA00005695"/>
    </source>
</evidence>
<dbReference type="SUPFAM" id="SSF53850">
    <property type="entry name" value="Periplasmic binding protein-like II"/>
    <property type="match status" value="1"/>
</dbReference>
<reference evidence="4 5" key="1">
    <citation type="submission" date="2020-08" db="EMBL/GenBank/DDBJ databases">
        <title>Genomic Encyclopedia of Type Strains, Phase IV (KMG-IV): sequencing the most valuable type-strain genomes for metagenomic binning, comparative biology and taxonomic classification.</title>
        <authorList>
            <person name="Goeker M."/>
        </authorList>
    </citation>
    <scope>NUCLEOTIDE SEQUENCE [LARGE SCALE GENOMIC DNA]</scope>
    <source>
        <strain evidence="4 5">DSM 28760</strain>
    </source>
</reference>
<dbReference type="EMBL" id="JACICC010000004">
    <property type="protein sequence ID" value="MBB3809919.1"/>
    <property type="molecule type" value="Genomic_DNA"/>
</dbReference>
<comment type="similarity">
    <text evidence="2">Belongs to the bacterial solute-binding protein 5 family.</text>
</comment>
<dbReference type="CDD" id="cd08503">
    <property type="entry name" value="PBP2_NikA_DppA_OppA_like_17"/>
    <property type="match status" value="1"/>
</dbReference>
<dbReference type="InterPro" id="IPR030678">
    <property type="entry name" value="Peptide/Ni-bd"/>
</dbReference>